<proteinExistence type="inferred from homology"/>
<feature type="domain" description="Erythromycin biosynthesis protein CIII-like N-terminal" evidence="5">
    <location>
        <begin position="23"/>
        <end position="218"/>
    </location>
</feature>
<protein>
    <submittedName>
        <fullName evidence="6">Glycosyltransferase</fullName>
    </submittedName>
</protein>
<comment type="similarity">
    <text evidence="1">Belongs to the glycosyltransferase 28 family.</text>
</comment>
<evidence type="ECO:0000259" key="4">
    <source>
        <dbReference type="Pfam" id="PF06722"/>
    </source>
</evidence>
<keyword evidence="2" id="KW-0328">Glycosyltransferase</keyword>
<dbReference type="Gene3D" id="3.40.50.2000">
    <property type="entry name" value="Glycogen Phosphorylase B"/>
    <property type="match status" value="2"/>
</dbReference>
<accession>A0ABP9E8V9</accession>
<gene>
    <name evidence="6" type="ORF">GCM10023235_55180</name>
</gene>
<dbReference type="SUPFAM" id="SSF53756">
    <property type="entry name" value="UDP-Glycosyltransferase/glycogen phosphorylase"/>
    <property type="match status" value="1"/>
</dbReference>
<dbReference type="InterPro" id="IPR010610">
    <property type="entry name" value="EryCIII-like_C"/>
</dbReference>
<dbReference type="InterPro" id="IPR050426">
    <property type="entry name" value="Glycosyltransferase_28"/>
</dbReference>
<dbReference type="Proteomes" id="UP001501752">
    <property type="component" value="Unassembled WGS sequence"/>
</dbReference>
<dbReference type="CDD" id="cd03784">
    <property type="entry name" value="GT1_Gtf-like"/>
    <property type="match status" value="1"/>
</dbReference>
<dbReference type="InterPro" id="IPR048284">
    <property type="entry name" value="EryCIII-like_N"/>
</dbReference>
<evidence type="ECO:0000256" key="3">
    <source>
        <dbReference type="ARBA" id="ARBA00022679"/>
    </source>
</evidence>
<dbReference type="RefSeq" id="WP_345699574.1">
    <property type="nucleotide sequence ID" value="NZ_BAABIS010000001.1"/>
</dbReference>
<dbReference type="Pfam" id="PF06722">
    <property type="entry name" value="EryCIII-like_C"/>
    <property type="match status" value="1"/>
</dbReference>
<dbReference type="PANTHER" id="PTHR48050">
    <property type="entry name" value="STEROL 3-BETA-GLUCOSYLTRANSFERASE"/>
    <property type="match status" value="1"/>
</dbReference>
<feature type="domain" description="Erythromycin biosynthesis protein CIII-like C-terminal" evidence="4">
    <location>
        <begin position="233"/>
        <end position="370"/>
    </location>
</feature>
<sequence length="374" mass="38624">MRFLFTGPAAAGHLFPMVPTAHALLAAGHEVLFAGSAPLDFLRNTGIPVVDVGDGGTLGDHFARMREEGVEFVSNGRSDEETFRLAAIGFALHARVTVPALLRVAEAWQPDVLVHAPFQAAAPLVAAKLGIPTVVHNFGAMPTAAMVGMLAEQFADEYREHGVSGPAVGRVLDVLPASLGGDGTGWRSRYVPYNGGGVVPVEQLGGAGGRPKVVVTLGTVLTEWDGVRAITGLVRQAAAVDADFLLAVGEADLAMLGELPANVRPLPWVPLSVLVGGVDAIVHHGGDGSTWTSAAAGLPQLVLPQGANQFVNAGVVADQGIGLRSSSEEVDSALLERLLTDEGLRKAAAGVRAEIAALPSPAELVPELVAYGKR</sequence>
<evidence type="ECO:0000313" key="6">
    <source>
        <dbReference type="EMBL" id="GAA4869403.1"/>
    </source>
</evidence>
<name>A0ABP9E8V9_9ACTN</name>
<dbReference type="PANTHER" id="PTHR48050:SF13">
    <property type="entry name" value="STEROL 3-BETA-GLUCOSYLTRANSFERASE UGT80A2"/>
    <property type="match status" value="1"/>
</dbReference>
<dbReference type="Pfam" id="PF21036">
    <property type="entry name" value="EryCIII-like_N"/>
    <property type="match status" value="1"/>
</dbReference>
<evidence type="ECO:0000256" key="2">
    <source>
        <dbReference type="ARBA" id="ARBA00022676"/>
    </source>
</evidence>
<evidence type="ECO:0000256" key="1">
    <source>
        <dbReference type="ARBA" id="ARBA00006962"/>
    </source>
</evidence>
<evidence type="ECO:0000313" key="7">
    <source>
        <dbReference type="Proteomes" id="UP001501752"/>
    </source>
</evidence>
<keyword evidence="7" id="KW-1185">Reference proteome</keyword>
<comment type="caution">
    <text evidence="6">The sequence shown here is derived from an EMBL/GenBank/DDBJ whole genome shotgun (WGS) entry which is preliminary data.</text>
</comment>
<evidence type="ECO:0000259" key="5">
    <source>
        <dbReference type="Pfam" id="PF21036"/>
    </source>
</evidence>
<keyword evidence="3" id="KW-0808">Transferase</keyword>
<dbReference type="EMBL" id="BAABIS010000001">
    <property type="protein sequence ID" value="GAA4869403.1"/>
    <property type="molecule type" value="Genomic_DNA"/>
</dbReference>
<dbReference type="InterPro" id="IPR002213">
    <property type="entry name" value="UDP_glucos_trans"/>
</dbReference>
<organism evidence="6 7">
    <name type="scientific">Kitasatospora terrestris</name>
    <dbReference type="NCBI Taxonomy" id="258051"/>
    <lineage>
        <taxon>Bacteria</taxon>
        <taxon>Bacillati</taxon>
        <taxon>Actinomycetota</taxon>
        <taxon>Actinomycetes</taxon>
        <taxon>Kitasatosporales</taxon>
        <taxon>Streptomycetaceae</taxon>
        <taxon>Kitasatospora</taxon>
    </lineage>
</organism>
<reference evidence="7" key="1">
    <citation type="journal article" date="2019" name="Int. J. Syst. Evol. Microbiol.">
        <title>The Global Catalogue of Microorganisms (GCM) 10K type strain sequencing project: providing services to taxonomists for standard genome sequencing and annotation.</title>
        <authorList>
            <consortium name="The Broad Institute Genomics Platform"/>
            <consortium name="The Broad Institute Genome Sequencing Center for Infectious Disease"/>
            <person name="Wu L."/>
            <person name="Ma J."/>
        </authorList>
    </citation>
    <scope>NUCLEOTIDE SEQUENCE [LARGE SCALE GENOMIC DNA]</scope>
    <source>
        <strain evidence="7">JCM 13006</strain>
    </source>
</reference>